<dbReference type="PANTHER" id="PTHR22996:SF0">
    <property type="entry name" value="RE60872P-RELATED"/>
    <property type="match status" value="1"/>
</dbReference>
<evidence type="ECO:0000256" key="6">
    <source>
        <dbReference type="ARBA" id="ARBA00022723"/>
    </source>
</evidence>
<keyword evidence="4" id="KW-0808">Transferase</keyword>
<evidence type="ECO:0000256" key="3">
    <source>
        <dbReference type="ARBA" id="ARBA00012483"/>
    </source>
</evidence>
<reference evidence="16" key="1">
    <citation type="journal article" date="2016" name="Nat. Commun.">
        <title>The Gonium pectorale genome demonstrates co-option of cell cycle regulation during the evolution of multicellularity.</title>
        <authorList>
            <person name="Hanschen E.R."/>
            <person name="Marriage T.N."/>
            <person name="Ferris P.J."/>
            <person name="Hamaji T."/>
            <person name="Toyoda A."/>
            <person name="Fujiyama A."/>
            <person name="Neme R."/>
            <person name="Noguchi H."/>
            <person name="Minakuchi Y."/>
            <person name="Suzuki M."/>
            <person name="Kawai-Toyooka H."/>
            <person name="Smith D.R."/>
            <person name="Sparks H."/>
            <person name="Anderson J."/>
            <person name="Bakaric R."/>
            <person name="Luria V."/>
            <person name="Karger A."/>
            <person name="Kirschner M.W."/>
            <person name="Durand P.M."/>
            <person name="Michod R.E."/>
            <person name="Nozaki H."/>
            <person name="Olson B.J."/>
        </authorList>
    </citation>
    <scope>NUCLEOTIDE SEQUENCE [LARGE SCALE GENOMIC DNA]</scope>
    <source>
        <strain evidence="16">NIES-2863</strain>
    </source>
</reference>
<evidence type="ECO:0000313" key="15">
    <source>
        <dbReference type="EMBL" id="KXZ56576.1"/>
    </source>
</evidence>
<dbReference type="EMBL" id="LSYV01000002">
    <property type="protein sequence ID" value="KXZ56576.1"/>
    <property type="molecule type" value="Genomic_DNA"/>
</dbReference>
<dbReference type="SUPFAM" id="SSF57850">
    <property type="entry name" value="RING/U-box"/>
    <property type="match status" value="1"/>
</dbReference>
<dbReference type="Pfam" id="PF26192">
    <property type="entry name" value="RNF157-like_N"/>
    <property type="match status" value="1"/>
</dbReference>
<keyword evidence="16" id="KW-1185">Reference proteome</keyword>
<keyword evidence="10" id="KW-0449">Lipoprotein</keyword>
<feature type="region of interest" description="Disordered" evidence="13">
    <location>
        <begin position="1"/>
        <end position="27"/>
    </location>
</feature>
<dbReference type="InterPro" id="IPR013083">
    <property type="entry name" value="Znf_RING/FYVE/PHD"/>
</dbReference>
<evidence type="ECO:0000259" key="14">
    <source>
        <dbReference type="PROSITE" id="PS50089"/>
    </source>
</evidence>
<organism evidence="15 16">
    <name type="scientific">Gonium pectorale</name>
    <name type="common">Green alga</name>
    <dbReference type="NCBI Taxonomy" id="33097"/>
    <lineage>
        <taxon>Eukaryota</taxon>
        <taxon>Viridiplantae</taxon>
        <taxon>Chlorophyta</taxon>
        <taxon>core chlorophytes</taxon>
        <taxon>Chlorophyceae</taxon>
        <taxon>CS clade</taxon>
        <taxon>Chlamydomonadales</taxon>
        <taxon>Volvocaceae</taxon>
        <taxon>Gonium</taxon>
    </lineage>
</organism>
<dbReference type="FunFam" id="3.30.40.10:FF:000115">
    <property type="entry name" value="probable E3 ubiquitin-protein ligase LOG2"/>
    <property type="match status" value="1"/>
</dbReference>
<keyword evidence="9" id="KW-0862">Zinc</keyword>
<dbReference type="Gene3D" id="3.30.40.10">
    <property type="entry name" value="Zinc/RING finger domain, C3HC4 (zinc finger)"/>
    <property type="match status" value="1"/>
</dbReference>
<evidence type="ECO:0000313" key="16">
    <source>
        <dbReference type="Proteomes" id="UP000075714"/>
    </source>
</evidence>
<dbReference type="SMART" id="SM00184">
    <property type="entry name" value="RING"/>
    <property type="match status" value="1"/>
</dbReference>
<dbReference type="PROSITE" id="PS50089">
    <property type="entry name" value="ZF_RING_2"/>
    <property type="match status" value="1"/>
</dbReference>
<evidence type="ECO:0000256" key="5">
    <source>
        <dbReference type="ARBA" id="ARBA00022707"/>
    </source>
</evidence>
<dbReference type="InterPro" id="IPR058981">
    <property type="entry name" value="MGRN1/RNF157-like_N"/>
</dbReference>
<dbReference type="GO" id="GO:0008270">
    <property type="term" value="F:zinc ion binding"/>
    <property type="evidence" value="ECO:0007669"/>
    <property type="project" value="UniProtKB-KW"/>
</dbReference>
<comment type="caution">
    <text evidence="15">The sequence shown here is derived from an EMBL/GenBank/DDBJ whole genome shotgun (WGS) entry which is preliminary data.</text>
</comment>
<sequence>MPQPYQYRPVPQQPYGPGQFGQPPRPVQTQECQTTATVRNQVNLRKQTLALEKTAQPGVFNITFSFDASTPCRVTTFVCAREDVTRSCRITSPFPAAPAVSYPKGLNHKFPGPGVSGHVINTVRAPARELTSVTSDVFPVVIRLEALNADIAAGAAGTSDAHSLSSLEPGCELPAWVQSQTTYARLVKEDDGAWGLRVIKQKIWVKGTAYELQEIYGMEQGKPGGSAEDGYEDVDGNECVICMSAPRDTTALPCRHMCMCHSCASALKTQTNKCPICRNEIESLLHIKISSKPPAAAAAADGAAAASSQAPA</sequence>
<dbReference type="InterPro" id="IPR045194">
    <property type="entry name" value="MGRN1/RNF157-like"/>
</dbReference>
<evidence type="ECO:0000256" key="1">
    <source>
        <dbReference type="ARBA" id="ARBA00000900"/>
    </source>
</evidence>
<dbReference type="OrthoDB" id="1711136at2759"/>
<evidence type="ECO:0000256" key="9">
    <source>
        <dbReference type="ARBA" id="ARBA00022833"/>
    </source>
</evidence>
<dbReference type="GO" id="GO:0061630">
    <property type="term" value="F:ubiquitin protein ligase activity"/>
    <property type="evidence" value="ECO:0007669"/>
    <property type="project" value="UniProtKB-EC"/>
</dbReference>
<evidence type="ECO:0000256" key="4">
    <source>
        <dbReference type="ARBA" id="ARBA00022679"/>
    </source>
</evidence>
<evidence type="ECO:0000256" key="11">
    <source>
        <dbReference type="ARBA" id="ARBA00025721"/>
    </source>
</evidence>
<comment type="similarity">
    <text evidence="11">Belongs to the RING-type zinc finger family. LOG2 subfamily.</text>
</comment>
<comment type="pathway">
    <text evidence="2">Protein modification; protein ubiquitination.</text>
</comment>
<gene>
    <name evidence="15" type="ORF">GPECTOR_1g518</name>
</gene>
<dbReference type="CDD" id="cd16789">
    <property type="entry name" value="mRING-HC-C3HC5_MGRN1-like"/>
    <property type="match status" value="1"/>
</dbReference>
<keyword evidence="5" id="KW-0519">Myristate</keyword>
<dbReference type="AlphaFoldDB" id="A0A150H327"/>
<dbReference type="GO" id="GO:0016567">
    <property type="term" value="P:protein ubiquitination"/>
    <property type="evidence" value="ECO:0007669"/>
    <property type="project" value="TreeGrafter"/>
</dbReference>
<dbReference type="Pfam" id="PF13920">
    <property type="entry name" value="zf-C3HC4_3"/>
    <property type="match status" value="1"/>
</dbReference>
<evidence type="ECO:0000256" key="13">
    <source>
        <dbReference type="SAM" id="MobiDB-lite"/>
    </source>
</evidence>
<evidence type="ECO:0000256" key="8">
    <source>
        <dbReference type="ARBA" id="ARBA00022786"/>
    </source>
</evidence>
<dbReference type="Proteomes" id="UP000075714">
    <property type="component" value="Unassembled WGS sequence"/>
</dbReference>
<feature type="compositionally biased region" description="Low complexity" evidence="13">
    <location>
        <begin position="1"/>
        <end position="22"/>
    </location>
</feature>
<accession>A0A150H327</accession>
<keyword evidence="7 12" id="KW-0863">Zinc-finger</keyword>
<name>A0A150H327_GONPE</name>
<dbReference type="PANTHER" id="PTHR22996">
    <property type="entry name" value="MAHOGUNIN"/>
    <property type="match status" value="1"/>
</dbReference>
<proteinExistence type="inferred from homology"/>
<evidence type="ECO:0000256" key="10">
    <source>
        <dbReference type="ARBA" id="ARBA00023288"/>
    </source>
</evidence>
<protein>
    <recommendedName>
        <fullName evidence="3">RING-type E3 ubiquitin transferase</fullName>
        <ecNumber evidence="3">2.3.2.27</ecNumber>
    </recommendedName>
</protein>
<keyword evidence="8" id="KW-0833">Ubl conjugation pathway</keyword>
<evidence type="ECO:0000256" key="2">
    <source>
        <dbReference type="ARBA" id="ARBA00004906"/>
    </source>
</evidence>
<dbReference type="EC" id="2.3.2.27" evidence="3"/>
<keyword evidence="6" id="KW-0479">Metal-binding</keyword>
<dbReference type="InterPro" id="IPR045195">
    <property type="entry name" value="LOG2-like_mRING_C3HC5"/>
</dbReference>
<dbReference type="InterPro" id="IPR001841">
    <property type="entry name" value="Znf_RING"/>
</dbReference>
<evidence type="ECO:0000256" key="12">
    <source>
        <dbReference type="PROSITE-ProRule" id="PRU00175"/>
    </source>
</evidence>
<comment type="catalytic activity">
    <reaction evidence="1">
        <text>S-ubiquitinyl-[E2 ubiquitin-conjugating enzyme]-L-cysteine + [acceptor protein]-L-lysine = [E2 ubiquitin-conjugating enzyme]-L-cysteine + N(6)-ubiquitinyl-[acceptor protein]-L-lysine.</text>
        <dbReference type="EC" id="2.3.2.27"/>
    </reaction>
</comment>
<evidence type="ECO:0000256" key="7">
    <source>
        <dbReference type="ARBA" id="ARBA00022771"/>
    </source>
</evidence>
<feature type="domain" description="RING-type" evidence="14">
    <location>
        <begin position="239"/>
        <end position="278"/>
    </location>
</feature>